<dbReference type="GO" id="GO:0005524">
    <property type="term" value="F:ATP binding"/>
    <property type="evidence" value="ECO:0007669"/>
    <property type="project" value="UniProtKB-KW"/>
</dbReference>
<name>A0A7M7TH17_STRPU</name>
<keyword evidence="4" id="KW-0808">Transferase</keyword>
<dbReference type="GO" id="GO:0005829">
    <property type="term" value="C:cytosol"/>
    <property type="evidence" value="ECO:0000318"/>
    <property type="project" value="GO_Central"/>
</dbReference>
<evidence type="ECO:0000313" key="14">
    <source>
        <dbReference type="EnsemblMetazoa" id="XP_790539"/>
    </source>
</evidence>
<evidence type="ECO:0000256" key="4">
    <source>
        <dbReference type="ARBA" id="ARBA00022679"/>
    </source>
</evidence>
<evidence type="ECO:0000256" key="3">
    <source>
        <dbReference type="ARBA" id="ARBA00022490"/>
    </source>
</evidence>
<reference evidence="14" key="2">
    <citation type="submission" date="2021-01" db="UniProtKB">
        <authorList>
            <consortium name="EnsemblMetazoa"/>
        </authorList>
    </citation>
    <scope>IDENTIFICATION</scope>
</reference>
<dbReference type="RefSeq" id="XP_790539.2">
    <property type="nucleotide sequence ID" value="XM_785446.4"/>
</dbReference>
<dbReference type="Pfam" id="PF00370">
    <property type="entry name" value="FGGY_N"/>
    <property type="match status" value="1"/>
</dbReference>
<evidence type="ECO:0000259" key="13">
    <source>
        <dbReference type="Pfam" id="PF00370"/>
    </source>
</evidence>
<dbReference type="GO" id="GO:0006091">
    <property type="term" value="P:generation of precursor metabolites and energy"/>
    <property type="evidence" value="ECO:0007669"/>
    <property type="project" value="UniProtKB-ARBA"/>
</dbReference>
<reference evidence="15" key="1">
    <citation type="submission" date="2015-02" db="EMBL/GenBank/DDBJ databases">
        <title>Genome sequencing for Strongylocentrotus purpuratus.</title>
        <authorList>
            <person name="Murali S."/>
            <person name="Liu Y."/>
            <person name="Vee V."/>
            <person name="English A."/>
            <person name="Wang M."/>
            <person name="Skinner E."/>
            <person name="Han Y."/>
            <person name="Muzny D.M."/>
            <person name="Worley K.C."/>
            <person name="Gibbs R.A."/>
        </authorList>
    </citation>
    <scope>NUCLEOTIDE SEQUENCE</scope>
</reference>
<dbReference type="PANTHER" id="PTHR10196">
    <property type="entry name" value="SUGAR KINASE"/>
    <property type="match status" value="1"/>
</dbReference>
<dbReference type="GO" id="GO:0005975">
    <property type="term" value="P:carbohydrate metabolic process"/>
    <property type="evidence" value="ECO:0007669"/>
    <property type="project" value="InterPro"/>
</dbReference>
<accession>A0A7M7TH17</accession>
<dbReference type="GO" id="GO:0050277">
    <property type="term" value="F:sedoheptulokinase activity"/>
    <property type="evidence" value="ECO:0000318"/>
    <property type="project" value="GO_Central"/>
</dbReference>
<keyword evidence="6" id="KW-0418">Kinase</keyword>
<evidence type="ECO:0000256" key="10">
    <source>
        <dbReference type="ARBA" id="ARBA00066341"/>
    </source>
</evidence>
<dbReference type="GO" id="GO:0046496">
    <property type="term" value="P:nicotinamide nucleotide metabolic process"/>
    <property type="evidence" value="ECO:0007669"/>
    <property type="project" value="UniProtKB-ARBA"/>
</dbReference>
<evidence type="ECO:0000256" key="12">
    <source>
        <dbReference type="ARBA" id="ARBA00076706"/>
    </source>
</evidence>
<evidence type="ECO:0000256" key="5">
    <source>
        <dbReference type="ARBA" id="ARBA00022741"/>
    </source>
</evidence>
<evidence type="ECO:0000256" key="7">
    <source>
        <dbReference type="ARBA" id="ARBA00022840"/>
    </source>
</evidence>
<evidence type="ECO:0000256" key="11">
    <source>
        <dbReference type="ARBA" id="ARBA00069425"/>
    </source>
</evidence>
<dbReference type="KEGG" id="spu:585626"/>
<organism evidence="14 15">
    <name type="scientific">Strongylocentrotus purpuratus</name>
    <name type="common">Purple sea urchin</name>
    <dbReference type="NCBI Taxonomy" id="7668"/>
    <lineage>
        <taxon>Eukaryota</taxon>
        <taxon>Metazoa</taxon>
        <taxon>Echinodermata</taxon>
        <taxon>Eleutherozoa</taxon>
        <taxon>Echinozoa</taxon>
        <taxon>Echinoidea</taxon>
        <taxon>Euechinoidea</taxon>
        <taxon>Echinacea</taxon>
        <taxon>Camarodonta</taxon>
        <taxon>Echinidea</taxon>
        <taxon>Strongylocentrotidae</taxon>
        <taxon>Strongylocentrotus</taxon>
    </lineage>
</organism>
<dbReference type="EC" id="2.7.1.14" evidence="10"/>
<dbReference type="EnsemblMetazoa" id="XM_785446">
    <property type="protein sequence ID" value="XP_790539"/>
    <property type="gene ID" value="LOC585626"/>
</dbReference>
<evidence type="ECO:0000256" key="9">
    <source>
        <dbReference type="ARBA" id="ARBA00057196"/>
    </source>
</evidence>
<evidence type="ECO:0000313" key="15">
    <source>
        <dbReference type="Proteomes" id="UP000007110"/>
    </source>
</evidence>
<comment type="function">
    <text evidence="9">Acts as a modulator of macrophage activation through control of glucose metabolism.</text>
</comment>
<dbReference type="FunCoup" id="A0A7M7TH17">
    <property type="interactions" value="288"/>
</dbReference>
<comment type="subcellular location">
    <subcellularLocation>
        <location evidence="1">Cytoplasm</location>
    </subcellularLocation>
</comment>
<keyword evidence="5" id="KW-0547">Nucleotide-binding</keyword>
<dbReference type="Gene3D" id="3.30.420.40">
    <property type="match status" value="2"/>
</dbReference>
<dbReference type="FunFam" id="3.30.420.40:FF:000132">
    <property type="entry name" value="Sedoheptulokinase"/>
    <property type="match status" value="1"/>
</dbReference>
<dbReference type="OMA" id="TWQDTRC"/>
<dbReference type="InterPro" id="IPR043129">
    <property type="entry name" value="ATPase_NBD"/>
</dbReference>
<dbReference type="OrthoDB" id="10264182at2759"/>
<dbReference type="InterPro" id="IPR018484">
    <property type="entry name" value="FGGY_N"/>
</dbReference>
<dbReference type="SUPFAM" id="SSF53067">
    <property type="entry name" value="Actin-like ATPase domain"/>
    <property type="match status" value="2"/>
</dbReference>
<dbReference type="GO" id="GO:0071396">
    <property type="term" value="P:cellular response to lipid"/>
    <property type="evidence" value="ECO:0007669"/>
    <property type="project" value="UniProtKB-ARBA"/>
</dbReference>
<feature type="domain" description="Carbohydrate kinase FGGY N-terminal" evidence="13">
    <location>
        <begin position="10"/>
        <end position="265"/>
    </location>
</feature>
<evidence type="ECO:0000256" key="1">
    <source>
        <dbReference type="ARBA" id="ARBA00004496"/>
    </source>
</evidence>
<evidence type="ECO:0000256" key="2">
    <source>
        <dbReference type="ARBA" id="ARBA00009156"/>
    </source>
</evidence>
<dbReference type="PANTHER" id="PTHR10196:SF67">
    <property type="entry name" value="SEDOHEPTULOKINASE"/>
    <property type="match status" value="1"/>
</dbReference>
<keyword evidence="7" id="KW-0067">ATP-binding</keyword>
<comment type="catalytic activity">
    <reaction evidence="8">
        <text>sedoheptulose + ATP = D-sedoheptulose 7-phosphate + ADP + H(+)</text>
        <dbReference type="Rhea" id="RHEA:23844"/>
        <dbReference type="ChEBI" id="CHEBI:15378"/>
        <dbReference type="ChEBI" id="CHEBI:16802"/>
        <dbReference type="ChEBI" id="CHEBI:30616"/>
        <dbReference type="ChEBI" id="CHEBI:57483"/>
        <dbReference type="ChEBI" id="CHEBI:456216"/>
        <dbReference type="EC" id="2.7.1.14"/>
    </reaction>
</comment>
<dbReference type="AlphaFoldDB" id="A0A7M7TH17"/>
<keyword evidence="15" id="KW-1185">Reference proteome</keyword>
<proteinExistence type="inferred from homology"/>
<dbReference type="GO" id="GO:0009617">
    <property type="term" value="P:response to bacterium"/>
    <property type="evidence" value="ECO:0007669"/>
    <property type="project" value="UniProtKB-ARBA"/>
</dbReference>
<evidence type="ECO:0000256" key="6">
    <source>
        <dbReference type="ARBA" id="ARBA00022777"/>
    </source>
</evidence>
<sequence>MSVKSVDTKLGIDLGTTSVKLSLINSNTREVLHTVAQSTSAQAAGVEYPHLSDEQDVTKIFKTIQACLQQLARFYSECEPVYDLKAIGVTGQMHGIVFWKSDVTIKDIVKEVKEDEKETSGEKFSNLFTWQDGRCSPDFLAELPSPDSHLRLATGHGCATAFWHQKNNPHFLERFDRAGTIMDLFVTMLCGIDRPVMSTQNAASWGYFNCKTNAWNSQMLSKAGFPVHLLPEVRDPGTIAGQTRESSWCDGVLPEAVDVGVGMGDLPCTILPVLQASSDGVISIGTSAQIVTTTPAGFSPPKSDPSSPIEYFPFFDGTFLSVAAALTGGNVLAQLVTTLQEWLHSLDLPQASDRDQLFSKLIDLGLKCEDTTLKVDPVLGGERHQPNRRGTVSNVCFENLSLGDVFRATCRGIAENLSAMAPPDEMVAKGVTQVVGCGSALLRNPVLKQEIERAFQSLPFVYSDQGDASLGAALAMCRDK</sequence>
<dbReference type="Proteomes" id="UP000007110">
    <property type="component" value="Unassembled WGS sequence"/>
</dbReference>
<dbReference type="FunFam" id="3.30.420.40:FF:000111">
    <property type="entry name" value="Sedoheptulokinase"/>
    <property type="match status" value="1"/>
</dbReference>
<dbReference type="GO" id="GO:1901701">
    <property type="term" value="P:cellular response to oxygen-containing compound"/>
    <property type="evidence" value="ECO:0007669"/>
    <property type="project" value="UniProtKB-ARBA"/>
</dbReference>
<dbReference type="GO" id="GO:0006163">
    <property type="term" value="P:purine nucleotide metabolic process"/>
    <property type="evidence" value="ECO:0007669"/>
    <property type="project" value="UniProtKB-ARBA"/>
</dbReference>
<keyword evidence="3" id="KW-0963">Cytoplasm</keyword>
<dbReference type="GO" id="GO:1901135">
    <property type="term" value="P:carbohydrate derivative metabolic process"/>
    <property type="evidence" value="ECO:0007669"/>
    <property type="project" value="UniProtKB-ARBA"/>
</dbReference>
<dbReference type="CTD" id="23729"/>
<dbReference type="CDD" id="cd07777">
    <property type="entry name" value="ASKHA_NBD_FGGY_SHK"/>
    <property type="match status" value="1"/>
</dbReference>
<dbReference type="InParanoid" id="A0A7M7TH17"/>
<evidence type="ECO:0000256" key="8">
    <source>
        <dbReference type="ARBA" id="ARBA00052736"/>
    </source>
</evidence>
<dbReference type="GeneID" id="585626"/>
<comment type="similarity">
    <text evidence="2">Belongs to the FGGY kinase family.</text>
</comment>
<protein>
    <recommendedName>
        <fullName evidence="11">Sedoheptulokinase</fullName>
        <ecNumber evidence="10">2.7.1.14</ecNumber>
    </recommendedName>
    <alternativeName>
        <fullName evidence="12">Carbohydrate kinase-like protein</fullName>
    </alternativeName>
</protein>